<protein>
    <submittedName>
        <fullName evidence="1">Uncharacterized protein</fullName>
    </submittedName>
</protein>
<sequence>MTVPLPLLTVALQLPRVSWIPAVSHGSLAFSRRIASLEDSQTFSEDIILIARNSNGRCDAESCYIGFRSKALLLGREPSSIARQGNKQLVRQKVVEGLRRTNSVIDPSDVEGVRE</sequence>
<keyword evidence="2" id="KW-1185">Reference proteome</keyword>
<dbReference type="EMBL" id="JAUEPU010000010">
    <property type="protein sequence ID" value="KAK0498724.1"/>
    <property type="molecule type" value="Genomic_DNA"/>
</dbReference>
<evidence type="ECO:0000313" key="2">
    <source>
        <dbReference type="Proteomes" id="UP001175228"/>
    </source>
</evidence>
<comment type="caution">
    <text evidence="1">The sequence shown here is derived from an EMBL/GenBank/DDBJ whole genome shotgun (WGS) entry which is preliminary data.</text>
</comment>
<dbReference type="AlphaFoldDB" id="A0AA39QBL1"/>
<evidence type="ECO:0000313" key="1">
    <source>
        <dbReference type="EMBL" id="KAK0498724.1"/>
    </source>
</evidence>
<gene>
    <name evidence="1" type="ORF">EDD18DRAFT_48516</name>
</gene>
<name>A0AA39QBL1_9AGAR</name>
<dbReference type="Proteomes" id="UP001175228">
    <property type="component" value="Unassembled WGS sequence"/>
</dbReference>
<proteinExistence type="predicted"/>
<organism evidence="1 2">
    <name type="scientific">Armillaria luteobubalina</name>
    <dbReference type="NCBI Taxonomy" id="153913"/>
    <lineage>
        <taxon>Eukaryota</taxon>
        <taxon>Fungi</taxon>
        <taxon>Dikarya</taxon>
        <taxon>Basidiomycota</taxon>
        <taxon>Agaricomycotina</taxon>
        <taxon>Agaricomycetes</taxon>
        <taxon>Agaricomycetidae</taxon>
        <taxon>Agaricales</taxon>
        <taxon>Marasmiineae</taxon>
        <taxon>Physalacriaceae</taxon>
        <taxon>Armillaria</taxon>
    </lineage>
</organism>
<accession>A0AA39QBL1</accession>
<reference evidence="1" key="1">
    <citation type="submission" date="2023-06" db="EMBL/GenBank/DDBJ databases">
        <authorList>
            <consortium name="Lawrence Berkeley National Laboratory"/>
            <person name="Ahrendt S."/>
            <person name="Sahu N."/>
            <person name="Indic B."/>
            <person name="Wong-Bajracharya J."/>
            <person name="Merenyi Z."/>
            <person name="Ke H.-M."/>
            <person name="Monk M."/>
            <person name="Kocsube S."/>
            <person name="Drula E."/>
            <person name="Lipzen A."/>
            <person name="Balint B."/>
            <person name="Henrissat B."/>
            <person name="Andreopoulos B."/>
            <person name="Martin F.M."/>
            <person name="Harder C.B."/>
            <person name="Rigling D."/>
            <person name="Ford K.L."/>
            <person name="Foster G.D."/>
            <person name="Pangilinan J."/>
            <person name="Papanicolaou A."/>
            <person name="Barry K."/>
            <person name="LaButti K."/>
            <person name="Viragh M."/>
            <person name="Koriabine M."/>
            <person name="Yan M."/>
            <person name="Riley R."/>
            <person name="Champramary S."/>
            <person name="Plett K.L."/>
            <person name="Tsai I.J."/>
            <person name="Slot J."/>
            <person name="Sipos G."/>
            <person name="Plett J."/>
            <person name="Nagy L.G."/>
            <person name="Grigoriev I.V."/>
        </authorList>
    </citation>
    <scope>NUCLEOTIDE SEQUENCE</scope>
    <source>
        <strain evidence="1">HWK02</strain>
    </source>
</reference>